<dbReference type="InterPro" id="IPR002539">
    <property type="entry name" value="MaoC-like_dom"/>
</dbReference>
<protein>
    <submittedName>
        <fullName evidence="3">Enoyl-CoA hydratase</fullName>
    </submittedName>
</protein>
<dbReference type="EMBL" id="PUIO01000102">
    <property type="protein sequence ID" value="PQP13141.1"/>
    <property type="molecule type" value="Genomic_DNA"/>
</dbReference>
<proteinExistence type="inferred from homology"/>
<reference evidence="4" key="1">
    <citation type="submission" date="2018-02" db="EMBL/GenBank/DDBJ databases">
        <title>Draft genome sequencing of Rhodococcus opacus KU647198.</title>
        <authorList>
            <person name="Zheng B.-X."/>
        </authorList>
    </citation>
    <scope>NUCLEOTIDE SEQUENCE [LARGE SCALE GENOMIC DNA]</scope>
    <source>
        <strain evidence="4">04-OD7</strain>
    </source>
</reference>
<evidence type="ECO:0000313" key="4">
    <source>
        <dbReference type="Proteomes" id="UP000239290"/>
    </source>
</evidence>
<dbReference type="PANTHER" id="PTHR42993">
    <property type="entry name" value="MAOC-LIKE DEHYDRATASE DOMAIN-CONTAINING PROTEIN"/>
    <property type="match status" value="1"/>
</dbReference>
<dbReference type="Pfam" id="PF01575">
    <property type="entry name" value="MaoC_dehydratas"/>
    <property type="match status" value="1"/>
</dbReference>
<dbReference type="Proteomes" id="UP000239290">
    <property type="component" value="Unassembled WGS sequence"/>
</dbReference>
<organism evidence="3 4">
    <name type="scientific">Rhodococcus opacus</name>
    <name type="common">Nocardia opaca</name>
    <dbReference type="NCBI Taxonomy" id="37919"/>
    <lineage>
        <taxon>Bacteria</taxon>
        <taxon>Bacillati</taxon>
        <taxon>Actinomycetota</taxon>
        <taxon>Actinomycetes</taxon>
        <taxon>Mycobacteriales</taxon>
        <taxon>Nocardiaceae</taxon>
        <taxon>Rhodococcus</taxon>
    </lineage>
</organism>
<evidence type="ECO:0000256" key="1">
    <source>
        <dbReference type="ARBA" id="ARBA00005254"/>
    </source>
</evidence>
<dbReference type="RefSeq" id="WP_105423825.1">
    <property type="nucleotide sequence ID" value="NZ_PUIO01000102.1"/>
</dbReference>
<dbReference type="InterPro" id="IPR029069">
    <property type="entry name" value="HotDog_dom_sf"/>
</dbReference>
<dbReference type="InterPro" id="IPR039375">
    <property type="entry name" value="NodN-like"/>
</dbReference>
<sequence>MNDDDRAHSVTMDELPALAGTRLGGSRAMRVTQERINLFAEATGDRQWIHVDAERARTGPFGATNAHGYLTLSLAVDILWSVFEVTDCDQVVNYGLNKVRFPAPVPVASMLSVAVDVTAVEPCSGGFQTTMSLTLEILGGSRPYAWRKMLLRFYGRTGQ</sequence>
<dbReference type="Gene3D" id="3.10.129.10">
    <property type="entry name" value="Hotdog Thioesterase"/>
    <property type="match status" value="1"/>
</dbReference>
<evidence type="ECO:0000259" key="2">
    <source>
        <dbReference type="Pfam" id="PF01575"/>
    </source>
</evidence>
<accession>A0A2S8IEG5</accession>
<dbReference type="PANTHER" id="PTHR42993:SF1">
    <property type="entry name" value="MAOC-LIKE DEHYDRATASE DOMAIN-CONTAINING PROTEIN"/>
    <property type="match status" value="1"/>
</dbReference>
<gene>
    <name evidence="3" type="ORF">C5613_42430</name>
</gene>
<comment type="similarity">
    <text evidence="1">Belongs to the enoyl-CoA hydratase/isomerase family.</text>
</comment>
<dbReference type="AlphaFoldDB" id="A0A2S8IEG5"/>
<feature type="domain" description="MaoC-like" evidence="2">
    <location>
        <begin position="20"/>
        <end position="121"/>
    </location>
</feature>
<name>A0A2S8IEG5_RHOOP</name>
<dbReference type="SUPFAM" id="SSF54637">
    <property type="entry name" value="Thioesterase/thiol ester dehydrase-isomerase"/>
    <property type="match status" value="1"/>
</dbReference>
<comment type="caution">
    <text evidence="3">The sequence shown here is derived from an EMBL/GenBank/DDBJ whole genome shotgun (WGS) entry which is preliminary data.</text>
</comment>
<evidence type="ECO:0000313" key="3">
    <source>
        <dbReference type="EMBL" id="PQP13141.1"/>
    </source>
</evidence>
<dbReference type="CDD" id="cd03450">
    <property type="entry name" value="NodN"/>
    <property type="match status" value="1"/>
</dbReference>